<dbReference type="InterPro" id="IPR002178">
    <property type="entry name" value="PTS_EIIA_type-2_dom"/>
</dbReference>
<dbReference type="InterPro" id="IPR016152">
    <property type="entry name" value="PTrfase/Anion_transptr"/>
</dbReference>
<evidence type="ECO:0000256" key="4">
    <source>
        <dbReference type="ARBA" id="ARBA00023163"/>
    </source>
</evidence>
<feature type="domain" description="PTS EIIA type-2" evidence="5">
    <location>
        <begin position="501"/>
        <end position="639"/>
    </location>
</feature>
<keyword evidence="3" id="KW-0010">Activator</keyword>
<accession>A0ABV1FGL2</accession>
<dbReference type="InterPro" id="IPR050661">
    <property type="entry name" value="BglG_antiterminators"/>
</dbReference>
<evidence type="ECO:0000256" key="3">
    <source>
        <dbReference type="ARBA" id="ARBA00023159"/>
    </source>
</evidence>
<dbReference type="Gene3D" id="3.40.930.10">
    <property type="entry name" value="Mannitol-specific EII, Chain A"/>
    <property type="match status" value="1"/>
</dbReference>
<organism evidence="7 8">
    <name type="scientific">Laedolimicola intestinihominis</name>
    <dbReference type="NCBI Taxonomy" id="3133166"/>
    <lineage>
        <taxon>Bacteria</taxon>
        <taxon>Bacillati</taxon>
        <taxon>Bacillota</taxon>
        <taxon>Clostridia</taxon>
        <taxon>Lachnospirales</taxon>
        <taxon>Lachnospiraceae</taxon>
        <taxon>Laedolimicola</taxon>
    </lineage>
</organism>
<comment type="caution">
    <text evidence="7">The sequence shown here is derived from an EMBL/GenBank/DDBJ whole genome shotgun (WGS) entry which is preliminary data.</text>
</comment>
<dbReference type="Pfam" id="PF05043">
    <property type="entry name" value="Mga"/>
    <property type="match status" value="1"/>
</dbReference>
<evidence type="ECO:0000259" key="5">
    <source>
        <dbReference type="PROSITE" id="PS51094"/>
    </source>
</evidence>
<evidence type="ECO:0000256" key="1">
    <source>
        <dbReference type="ARBA" id="ARBA00022737"/>
    </source>
</evidence>
<dbReference type="EMBL" id="JBBMFE010000005">
    <property type="protein sequence ID" value="MEQ2472235.1"/>
    <property type="molecule type" value="Genomic_DNA"/>
</dbReference>
<keyword evidence="8" id="KW-1185">Reference proteome</keyword>
<evidence type="ECO:0000313" key="7">
    <source>
        <dbReference type="EMBL" id="MEQ2472235.1"/>
    </source>
</evidence>
<keyword evidence="4" id="KW-0804">Transcription</keyword>
<dbReference type="InterPro" id="IPR036634">
    <property type="entry name" value="PRD_sf"/>
</dbReference>
<evidence type="ECO:0000259" key="6">
    <source>
        <dbReference type="PROSITE" id="PS51372"/>
    </source>
</evidence>
<dbReference type="PROSITE" id="PS51094">
    <property type="entry name" value="PTS_EIIA_TYPE_2"/>
    <property type="match status" value="1"/>
</dbReference>
<dbReference type="Pfam" id="PF00359">
    <property type="entry name" value="PTS_EIIA_2"/>
    <property type="match status" value="1"/>
</dbReference>
<gene>
    <name evidence="7" type="ORF">WMO29_07005</name>
</gene>
<keyword evidence="2" id="KW-0805">Transcription regulation</keyword>
<dbReference type="Gene3D" id="1.10.1790.10">
    <property type="entry name" value="PRD domain"/>
    <property type="match status" value="1"/>
</dbReference>
<name>A0ABV1FGL2_9FIRM</name>
<dbReference type="PANTHER" id="PTHR30185:SF12">
    <property type="entry name" value="TRANSCRIPTIONAL REGULATOR MANR"/>
    <property type="match status" value="1"/>
</dbReference>
<dbReference type="SUPFAM" id="SSF63520">
    <property type="entry name" value="PTS-regulatory domain, PRD"/>
    <property type="match status" value="2"/>
</dbReference>
<protein>
    <submittedName>
        <fullName evidence="7">PRD domain-containing protein</fullName>
    </submittedName>
</protein>
<dbReference type="Pfam" id="PF00874">
    <property type="entry name" value="PRD"/>
    <property type="match status" value="1"/>
</dbReference>
<dbReference type="PANTHER" id="PTHR30185">
    <property type="entry name" value="CRYPTIC BETA-GLUCOSIDE BGL OPERON ANTITERMINATOR"/>
    <property type="match status" value="1"/>
</dbReference>
<dbReference type="InterPro" id="IPR011608">
    <property type="entry name" value="PRD"/>
</dbReference>
<dbReference type="RefSeq" id="WP_349164321.1">
    <property type="nucleotide sequence ID" value="NZ_JBBMFE010000005.1"/>
</dbReference>
<evidence type="ECO:0000313" key="8">
    <source>
        <dbReference type="Proteomes" id="UP001438008"/>
    </source>
</evidence>
<reference evidence="7 8" key="1">
    <citation type="submission" date="2024-03" db="EMBL/GenBank/DDBJ databases">
        <title>Human intestinal bacterial collection.</title>
        <authorList>
            <person name="Pauvert C."/>
            <person name="Hitch T.C.A."/>
            <person name="Clavel T."/>
        </authorList>
    </citation>
    <scope>NUCLEOTIDE SEQUENCE [LARGE SCALE GENOMIC DNA]</scope>
    <source>
        <strain evidence="7 8">CLA-AA-H132</strain>
    </source>
</reference>
<keyword evidence="1" id="KW-0677">Repeat</keyword>
<sequence length="640" mass="73730">MKEKALDVLSYLNNQADWTTASEISLAVGASVRSVKSYVAELNAACPELIASSRKGFLLEHREKAFQLLNEQDTAIPQTPEGRKSYIMQKLLIENQTYDLDTLADELCISPLTLNNEIARFKKELIPYDLVFHTKNNQIWIEGIEKNKKKMISHMIYENTKDFCCNIDMIQNYLPEFDLRIVRQIVTTKIMAHHFFIDDFSLLNFILHIGITMERSKSQPHLYDSAVPFSSLEEAALPAHICTIMEDISSEIERYFQIQFHTAEQYDLALLLMTRLIRETEPESVSSLTNLVPSDVQDLVELIQNRVRSTFHLNLNNPDFLIRFTLHIKNLLIRLENQIDLKNPQLYSIKNSYPFIYDVSVFIANIISQEKGVLLSEDEIAYIALHIGVLIEEQRSLRDKVKILIICPQYYDTKLNLVKKIGAMFDDVIIINGVLTGPEDLPLYRDYDLILSTLPVSPRPATPLVLVPYHLRNSDIIAISEALEQIKKSRMKRILEQKLKFLFYPELFFYEPAFRTAESALSSMADQLREHHFVGDDYKTRLFAREKISPCAFGNIAMPHPMEMCSEKTAIAVAIYPGSIPWNTNFVNLVLMLAINEEDRPLFQDIFDFVTDVISDPKHLQALMNTRTYEDFIQLLVSLS</sequence>
<dbReference type="CDD" id="cd00211">
    <property type="entry name" value="PTS_IIA_fru"/>
    <property type="match status" value="1"/>
</dbReference>
<proteinExistence type="predicted"/>
<dbReference type="PROSITE" id="PS51372">
    <property type="entry name" value="PRD_2"/>
    <property type="match status" value="2"/>
</dbReference>
<dbReference type="Proteomes" id="UP001438008">
    <property type="component" value="Unassembled WGS sequence"/>
</dbReference>
<feature type="domain" description="PRD" evidence="6">
    <location>
        <begin position="173"/>
        <end position="282"/>
    </location>
</feature>
<dbReference type="InterPro" id="IPR007737">
    <property type="entry name" value="Mga_HTH"/>
</dbReference>
<evidence type="ECO:0000256" key="2">
    <source>
        <dbReference type="ARBA" id="ARBA00023015"/>
    </source>
</evidence>
<feature type="domain" description="PRD" evidence="6">
    <location>
        <begin position="291"/>
        <end position="397"/>
    </location>
</feature>
<dbReference type="SUPFAM" id="SSF55804">
    <property type="entry name" value="Phoshotransferase/anion transport protein"/>
    <property type="match status" value="1"/>
</dbReference>